<dbReference type="AlphaFoldDB" id="A0A7D9IPP7"/>
<accession>A0A7D9IPP7</accession>
<sequence length="50" mass="5703">MWAVPLPPPALMALSRGIHGGGSYGINWYTFYRRPRGNVKKYLGESYYLP</sequence>
<organism evidence="1 2">
    <name type="scientific">Paramuricea clavata</name>
    <name type="common">Red gorgonian</name>
    <name type="synonym">Violescent sea-whip</name>
    <dbReference type="NCBI Taxonomy" id="317549"/>
    <lineage>
        <taxon>Eukaryota</taxon>
        <taxon>Metazoa</taxon>
        <taxon>Cnidaria</taxon>
        <taxon>Anthozoa</taxon>
        <taxon>Octocorallia</taxon>
        <taxon>Malacalcyonacea</taxon>
        <taxon>Plexauridae</taxon>
        <taxon>Paramuricea</taxon>
    </lineage>
</organism>
<evidence type="ECO:0000313" key="2">
    <source>
        <dbReference type="Proteomes" id="UP001152795"/>
    </source>
</evidence>
<dbReference type="EMBL" id="CACRXK020006776">
    <property type="protein sequence ID" value="CAB4010410.1"/>
    <property type="molecule type" value="Genomic_DNA"/>
</dbReference>
<comment type="caution">
    <text evidence="1">The sequence shown here is derived from an EMBL/GenBank/DDBJ whole genome shotgun (WGS) entry which is preliminary data.</text>
</comment>
<name>A0A7D9IPP7_PARCT</name>
<reference evidence="1" key="1">
    <citation type="submission" date="2020-04" db="EMBL/GenBank/DDBJ databases">
        <authorList>
            <person name="Alioto T."/>
            <person name="Alioto T."/>
            <person name="Gomez Garrido J."/>
        </authorList>
    </citation>
    <scope>NUCLEOTIDE SEQUENCE</scope>
    <source>
        <strain evidence="1">A484AB</strain>
    </source>
</reference>
<evidence type="ECO:0000313" key="1">
    <source>
        <dbReference type="EMBL" id="CAB4010410.1"/>
    </source>
</evidence>
<gene>
    <name evidence="1" type="ORF">PACLA_8A002352</name>
</gene>
<feature type="non-terminal residue" evidence="1">
    <location>
        <position position="50"/>
    </location>
</feature>
<proteinExistence type="predicted"/>
<keyword evidence="2" id="KW-1185">Reference proteome</keyword>
<protein>
    <submittedName>
        <fullName evidence="1">Uncharacterized protein</fullName>
    </submittedName>
</protein>
<dbReference type="Proteomes" id="UP001152795">
    <property type="component" value="Unassembled WGS sequence"/>
</dbReference>